<comment type="caution">
    <text evidence="1">The sequence shown here is derived from an EMBL/GenBank/DDBJ whole genome shotgun (WGS) entry which is preliminary data.</text>
</comment>
<gene>
    <name evidence="1" type="ORF">V1477_013233</name>
</gene>
<protein>
    <submittedName>
        <fullName evidence="1">Uncharacterized protein</fullName>
    </submittedName>
</protein>
<dbReference type="Proteomes" id="UP001607303">
    <property type="component" value="Unassembled WGS sequence"/>
</dbReference>
<accession>A0ABD2BVU8</accession>
<dbReference type="AlphaFoldDB" id="A0ABD2BVU8"/>
<keyword evidence="2" id="KW-1185">Reference proteome</keyword>
<proteinExistence type="predicted"/>
<reference evidence="1 2" key="1">
    <citation type="journal article" date="2024" name="Ann. Entomol. Soc. Am.">
        <title>Genomic analyses of the southern and eastern yellowjacket wasps (Hymenoptera: Vespidae) reveal evolutionary signatures of social life.</title>
        <authorList>
            <person name="Catto M.A."/>
            <person name="Caine P.B."/>
            <person name="Orr S.E."/>
            <person name="Hunt B.G."/>
            <person name="Goodisman M.A.D."/>
        </authorList>
    </citation>
    <scope>NUCLEOTIDE SEQUENCE [LARGE SCALE GENOMIC DNA]</scope>
    <source>
        <strain evidence="1">232</strain>
        <tissue evidence="1">Head and thorax</tissue>
    </source>
</reference>
<sequence length="66" mass="7445">MKTLSVSQTESEEYNIYTVSDRSMSGVQIELVQIRGWKLFPISIRLLCIVYKPKNALLGGLCHSKA</sequence>
<name>A0ABD2BVU8_VESMC</name>
<organism evidence="1 2">
    <name type="scientific">Vespula maculifrons</name>
    <name type="common">Eastern yellow jacket</name>
    <name type="synonym">Wasp</name>
    <dbReference type="NCBI Taxonomy" id="7453"/>
    <lineage>
        <taxon>Eukaryota</taxon>
        <taxon>Metazoa</taxon>
        <taxon>Ecdysozoa</taxon>
        <taxon>Arthropoda</taxon>
        <taxon>Hexapoda</taxon>
        <taxon>Insecta</taxon>
        <taxon>Pterygota</taxon>
        <taxon>Neoptera</taxon>
        <taxon>Endopterygota</taxon>
        <taxon>Hymenoptera</taxon>
        <taxon>Apocrita</taxon>
        <taxon>Aculeata</taxon>
        <taxon>Vespoidea</taxon>
        <taxon>Vespidae</taxon>
        <taxon>Vespinae</taxon>
        <taxon>Vespula</taxon>
    </lineage>
</organism>
<evidence type="ECO:0000313" key="1">
    <source>
        <dbReference type="EMBL" id="KAL2736724.1"/>
    </source>
</evidence>
<dbReference type="EMBL" id="JAYRBN010000066">
    <property type="protein sequence ID" value="KAL2736724.1"/>
    <property type="molecule type" value="Genomic_DNA"/>
</dbReference>
<evidence type="ECO:0000313" key="2">
    <source>
        <dbReference type="Proteomes" id="UP001607303"/>
    </source>
</evidence>